<organism evidence="1 2">
    <name type="scientific">Chitinophaga eiseniae</name>
    <dbReference type="NCBI Taxonomy" id="634771"/>
    <lineage>
        <taxon>Bacteria</taxon>
        <taxon>Pseudomonadati</taxon>
        <taxon>Bacteroidota</taxon>
        <taxon>Chitinophagia</taxon>
        <taxon>Chitinophagales</taxon>
        <taxon>Chitinophagaceae</taxon>
        <taxon>Chitinophaga</taxon>
    </lineage>
</organism>
<reference evidence="2" key="1">
    <citation type="submission" date="2017-02" db="EMBL/GenBank/DDBJ databases">
        <authorList>
            <person name="Varghese N."/>
            <person name="Submissions S."/>
        </authorList>
    </citation>
    <scope>NUCLEOTIDE SEQUENCE [LARGE SCALE GENOMIC DNA]</scope>
    <source>
        <strain evidence="2">DSM 22224</strain>
    </source>
</reference>
<gene>
    <name evidence="1" type="ORF">SAMN04488128_103340</name>
</gene>
<sequence length="80" mass="10050">MYAACPRCRWHSIFYKDCCEDMFRAMWYEEDGTDKPEKLKYNYHPNWKLVSKNKKQWMKKRFLTQRTDYGNNTYTIRFGW</sequence>
<name>A0A1T4SRC2_9BACT</name>
<proteinExistence type="predicted"/>
<dbReference type="OrthoDB" id="675422at2"/>
<dbReference type="Proteomes" id="UP000190367">
    <property type="component" value="Unassembled WGS sequence"/>
</dbReference>
<keyword evidence="2" id="KW-1185">Reference proteome</keyword>
<dbReference type="STRING" id="634771.SAMN04488128_103340"/>
<protein>
    <submittedName>
        <fullName evidence="1">Uncharacterized protein</fullName>
    </submittedName>
</protein>
<dbReference type="EMBL" id="FUWZ01000003">
    <property type="protein sequence ID" value="SKA30722.1"/>
    <property type="molecule type" value="Genomic_DNA"/>
</dbReference>
<evidence type="ECO:0000313" key="1">
    <source>
        <dbReference type="EMBL" id="SKA30722.1"/>
    </source>
</evidence>
<accession>A0A1T4SRC2</accession>
<dbReference type="AlphaFoldDB" id="A0A1T4SRC2"/>
<evidence type="ECO:0000313" key="2">
    <source>
        <dbReference type="Proteomes" id="UP000190367"/>
    </source>
</evidence>